<accession>A0A833YM51</accession>
<feature type="region of interest" description="Disordered" evidence="1">
    <location>
        <begin position="1"/>
        <end position="29"/>
    </location>
</feature>
<organism evidence="2 3">
    <name type="scientific">Phyllostomus discolor</name>
    <name type="common">pale spear-nosed bat</name>
    <dbReference type="NCBI Taxonomy" id="89673"/>
    <lineage>
        <taxon>Eukaryota</taxon>
        <taxon>Metazoa</taxon>
        <taxon>Chordata</taxon>
        <taxon>Craniata</taxon>
        <taxon>Vertebrata</taxon>
        <taxon>Euteleostomi</taxon>
        <taxon>Mammalia</taxon>
        <taxon>Eutheria</taxon>
        <taxon>Laurasiatheria</taxon>
        <taxon>Chiroptera</taxon>
        <taxon>Yangochiroptera</taxon>
        <taxon>Phyllostomidae</taxon>
        <taxon>Phyllostominae</taxon>
        <taxon>Phyllostomus</taxon>
    </lineage>
</organism>
<dbReference type="EMBL" id="JABVXQ010000013">
    <property type="protein sequence ID" value="KAF6081738.1"/>
    <property type="molecule type" value="Genomic_DNA"/>
</dbReference>
<feature type="region of interest" description="Disordered" evidence="1">
    <location>
        <begin position="71"/>
        <end position="100"/>
    </location>
</feature>
<comment type="caution">
    <text evidence="2">The sequence shown here is derived from an EMBL/GenBank/DDBJ whole genome shotgun (WGS) entry which is preliminary data.</text>
</comment>
<proteinExistence type="predicted"/>
<reference evidence="2 3" key="1">
    <citation type="journal article" date="2020" name="Nature">
        <title>Six reference-quality genomes reveal evolution of bat adaptations.</title>
        <authorList>
            <person name="Jebb D."/>
            <person name="Huang Z."/>
            <person name="Pippel M."/>
            <person name="Hughes G.M."/>
            <person name="Lavrichenko K."/>
            <person name="Devanna P."/>
            <person name="Winkler S."/>
            <person name="Jermiin L.S."/>
            <person name="Skirmuntt E.C."/>
            <person name="Katzourakis A."/>
            <person name="Burkitt-Gray L."/>
            <person name="Ray D.A."/>
            <person name="Sullivan K.A.M."/>
            <person name="Roscito J.G."/>
            <person name="Kirilenko B.M."/>
            <person name="Davalos L.M."/>
            <person name="Corthals A.P."/>
            <person name="Power M.L."/>
            <person name="Jones G."/>
            <person name="Ransome R.D."/>
            <person name="Dechmann D.K.N."/>
            <person name="Locatelli A.G."/>
            <person name="Puechmaille S.J."/>
            <person name="Fedrigo O."/>
            <person name="Jarvis E.D."/>
            <person name="Hiller M."/>
            <person name="Vernes S.C."/>
            <person name="Myers E.W."/>
            <person name="Teeling E.C."/>
        </authorList>
    </citation>
    <scope>NUCLEOTIDE SEQUENCE [LARGE SCALE GENOMIC DNA]</scope>
    <source>
        <strain evidence="2">Bat1K_MPI-CBG_1</strain>
    </source>
</reference>
<dbReference type="AlphaFoldDB" id="A0A833YM51"/>
<evidence type="ECO:0000313" key="3">
    <source>
        <dbReference type="Proteomes" id="UP000664940"/>
    </source>
</evidence>
<evidence type="ECO:0000256" key="1">
    <source>
        <dbReference type="SAM" id="MobiDB-lite"/>
    </source>
</evidence>
<name>A0A833YM51_9CHIR</name>
<dbReference type="Proteomes" id="UP000664940">
    <property type="component" value="Unassembled WGS sequence"/>
</dbReference>
<gene>
    <name evidence="2" type="ORF">HJG60_008757</name>
</gene>
<evidence type="ECO:0000313" key="2">
    <source>
        <dbReference type="EMBL" id="KAF6081738.1"/>
    </source>
</evidence>
<sequence length="172" mass="18245">MDFVTNGDPGSGTQPPQEGPRCNFGPMVLGGPNQVSVLRSTSKSGQAERGESSGWKHLDFSLLASQSGGLTTTLPRMSSRPIRVPPLAPHPSLGAVHQQASSSFAPPPRCLLVPAEPWNVCSSRPILQPRVRIAPSLLLFVLFSSALFPRMDSDVEALARPLGSAVCTVFFA</sequence>
<protein>
    <submittedName>
        <fullName evidence="2">Uncharacterized protein</fullName>
    </submittedName>
</protein>